<dbReference type="Gene3D" id="1.25.40.10">
    <property type="entry name" value="Tetratricopeptide repeat domain"/>
    <property type="match status" value="6"/>
</dbReference>
<evidence type="ECO:0000256" key="2">
    <source>
        <dbReference type="ARBA" id="ARBA00022803"/>
    </source>
</evidence>
<dbReference type="InterPro" id="IPR011990">
    <property type="entry name" value="TPR-like_helical_dom_sf"/>
</dbReference>
<dbReference type="SUPFAM" id="SSF48452">
    <property type="entry name" value="TPR-like"/>
    <property type="match status" value="4"/>
</dbReference>
<dbReference type="PANTHER" id="PTHR15704:SF7">
    <property type="entry name" value="SUPERKILLER COMPLEX PROTEIN 3"/>
    <property type="match status" value="1"/>
</dbReference>
<gene>
    <name evidence="4" type="ORF">Esi_0394_0013</name>
</gene>
<evidence type="ECO:0000313" key="5">
    <source>
        <dbReference type="Proteomes" id="UP000002630"/>
    </source>
</evidence>
<keyword evidence="2 3" id="KW-0802">TPR repeat</keyword>
<dbReference type="EMBL" id="FN648591">
    <property type="protein sequence ID" value="CBJ32941.1"/>
    <property type="molecule type" value="Genomic_DNA"/>
</dbReference>
<dbReference type="PANTHER" id="PTHR15704">
    <property type="entry name" value="SUPERKILLER 3 PROTEIN-RELATED"/>
    <property type="match status" value="1"/>
</dbReference>
<evidence type="ECO:0000256" key="1">
    <source>
        <dbReference type="ARBA" id="ARBA00022737"/>
    </source>
</evidence>
<dbReference type="OrthoDB" id="421075at2759"/>
<evidence type="ECO:0000256" key="3">
    <source>
        <dbReference type="PROSITE-ProRule" id="PRU00339"/>
    </source>
</evidence>
<reference evidence="4 5" key="1">
    <citation type="journal article" date="2010" name="Nature">
        <title>The Ectocarpus genome and the independent evolution of multicellularity in brown algae.</title>
        <authorList>
            <person name="Cock J.M."/>
            <person name="Sterck L."/>
            <person name="Rouze P."/>
            <person name="Scornet D."/>
            <person name="Allen A.E."/>
            <person name="Amoutzias G."/>
            <person name="Anthouard V."/>
            <person name="Artiguenave F."/>
            <person name="Aury J.M."/>
            <person name="Badger J.H."/>
            <person name="Beszteri B."/>
            <person name="Billiau K."/>
            <person name="Bonnet E."/>
            <person name="Bothwell J.H."/>
            <person name="Bowler C."/>
            <person name="Boyen C."/>
            <person name="Brownlee C."/>
            <person name="Carrano C.J."/>
            <person name="Charrier B."/>
            <person name="Cho G.Y."/>
            <person name="Coelho S.M."/>
            <person name="Collen J."/>
            <person name="Corre E."/>
            <person name="Da Silva C."/>
            <person name="Delage L."/>
            <person name="Delaroque N."/>
            <person name="Dittami S.M."/>
            <person name="Doulbeau S."/>
            <person name="Elias M."/>
            <person name="Farnham G."/>
            <person name="Gachon C.M."/>
            <person name="Gschloessl B."/>
            <person name="Heesch S."/>
            <person name="Jabbari K."/>
            <person name="Jubin C."/>
            <person name="Kawai H."/>
            <person name="Kimura K."/>
            <person name="Kloareg B."/>
            <person name="Kupper F.C."/>
            <person name="Lang D."/>
            <person name="Le Bail A."/>
            <person name="Leblanc C."/>
            <person name="Lerouge P."/>
            <person name="Lohr M."/>
            <person name="Lopez P.J."/>
            <person name="Martens C."/>
            <person name="Maumus F."/>
            <person name="Michel G."/>
            <person name="Miranda-Saavedra D."/>
            <person name="Morales J."/>
            <person name="Moreau H."/>
            <person name="Motomura T."/>
            <person name="Nagasato C."/>
            <person name="Napoli C.A."/>
            <person name="Nelson D.R."/>
            <person name="Nyvall-Collen P."/>
            <person name="Peters A.F."/>
            <person name="Pommier C."/>
            <person name="Potin P."/>
            <person name="Poulain J."/>
            <person name="Quesneville H."/>
            <person name="Read B."/>
            <person name="Rensing S.A."/>
            <person name="Ritter A."/>
            <person name="Rousvoal S."/>
            <person name="Samanta M."/>
            <person name="Samson G."/>
            <person name="Schroeder D.C."/>
            <person name="Segurens B."/>
            <person name="Strittmatter M."/>
            <person name="Tonon T."/>
            <person name="Tregear J.W."/>
            <person name="Valentin K."/>
            <person name="von Dassow P."/>
            <person name="Yamagishi T."/>
            <person name="Van de Peer Y."/>
            <person name="Wincker P."/>
        </authorList>
    </citation>
    <scope>NUCLEOTIDE SEQUENCE [LARGE SCALE GENOMIC DNA]</scope>
    <source>
        <strain evidence="5">Ec32 / CCAP1310/4</strain>
    </source>
</reference>
<evidence type="ECO:0000313" key="4">
    <source>
        <dbReference type="EMBL" id="CBJ32941.1"/>
    </source>
</evidence>
<dbReference type="InParanoid" id="D7G059"/>
<dbReference type="GO" id="GO:0006401">
    <property type="term" value="P:RNA catabolic process"/>
    <property type="evidence" value="ECO:0007669"/>
    <property type="project" value="InterPro"/>
</dbReference>
<dbReference type="EMBL" id="FN649732">
    <property type="protein sequence ID" value="CBJ32941.1"/>
    <property type="molecule type" value="Genomic_DNA"/>
</dbReference>
<feature type="repeat" description="TPR" evidence="3">
    <location>
        <begin position="713"/>
        <end position="746"/>
    </location>
</feature>
<accession>D7G059</accession>
<dbReference type="PROSITE" id="PS50005">
    <property type="entry name" value="TPR"/>
    <property type="match status" value="2"/>
</dbReference>
<organism evidence="4 5">
    <name type="scientific">Ectocarpus siliculosus</name>
    <name type="common">Brown alga</name>
    <name type="synonym">Conferva siliculosa</name>
    <dbReference type="NCBI Taxonomy" id="2880"/>
    <lineage>
        <taxon>Eukaryota</taxon>
        <taxon>Sar</taxon>
        <taxon>Stramenopiles</taxon>
        <taxon>Ochrophyta</taxon>
        <taxon>PX clade</taxon>
        <taxon>Phaeophyceae</taxon>
        <taxon>Ectocarpales</taxon>
        <taxon>Ectocarpaceae</taxon>
        <taxon>Ectocarpus</taxon>
    </lineage>
</organism>
<protein>
    <submittedName>
        <fullName evidence="4">Similar to Tetratricopeptide repeat protein 37 (TPR repeat protein 37)</fullName>
    </submittedName>
</protein>
<dbReference type="STRING" id="2880.D7G059"/>
<sequence length="1711" mass="177843">MGVKGDLKAARARMQAGEPSEAFSMIQNILDSSHPDLNDAQTLYAVLVTSGLAALASQDLTAAESSFRRAADSIPDAPQAWKGLIDCLERSGAEKVGALPECLSRAAEIAEGKGNLARARGLRLRLGTVLDHLGRKEEALEAVLRHLDSPEAMAAAAGDGSGISTAATERLSLLLLAAVLETDEEQAAVDDDSVEGGGRVAKRLSDAMEALLERGASGNGDDDNEATAALLELRRIARGGAQDEAGGDKTDGAAAASPRRPWLKSEACLHLAGLALWAGDVYQADAFLKTAAGSAVAARIPPHRRSSTKQAGAPWAGALSGPGSDWRELSLRCLVDERLGDGGGDPAAAAALGLGRVDAAMTAFDESFRLRGPPDGEGDYADVLGRLGLARASLLLKLGGGRLEEARSAVEMASAGAVHVARQASAGADDGICRPPSLHCRALCVASEVDLAGGEREQAKGKLREALEAEAGFGDALSRLGWLLLGFGGGGAASGGGRRAPCEREDVEAARPLLERAVAEEPGCSSHAFRLARCYWEVGGLYREDRKYCFNSLLKAAKLDPSNAEAFEWLGHWYQGVGGDRERARGCFLRSVKLDPSLTGAGEALASLYLHTGQETLAVALFRQCAAVSVACHWAWAGLGRTKILEGKLAEAASHVQQAIRGCPTSWSYWSDLGWCYHAEGKQAAALKAYTRAEDLLADQQDPPSSVEAAARVRVRTQVGTIQRQIGQVDEAVSSFNDALTRDPESILALEGSGEAYLAQAHARTSEGLYNAAAKALRNGRDATKRFLDLSKATTGKGSSGEGAAAVSMECAWKLLGDLHTYAHKLPPMCFEDEGSREQRGGSAEGGSVLGLGTSQAAVEHAALAKEGARNRLDFVAQGADAYRNLVQLLEAREKDQVDGGVDGQSGDTSAAEGQGALVVTKAAALYDLGLNYLLRGRLVCSDAGEGSGLIAQEFYDGLTEVAELTRSAEEAFRRSVEADPAYSEAWNGLGATMSGRPLVQQHCWVRSVQLEHNPSAWANLGMLYVRWGMDIQAYESFGGLQAVTDHPTMWVGLGLLKEKEACQPGVAGSKRRRLLSQASDAYYSSLETGQHVDGLLGLGTTAGQTHSQDDALVALQQHLDLNPSSAQAWNYLGAASELAGRGTQAVAAYRRALGLLEEQRERFKATAGAEGRKVWGEAVALAKGNVGRALVLVGGVEEAVACLGEADPAQADNALQLGRAYALLGNWDAALAALEEESPLGVDGLISGAAVRYLRGDASGAAAAAGTFMAQRPGDRRVLHTVVSLAALAGDSGLVQQASRALQTLPKRATSSDPGGSLARQHAAEEDLWAIHLAMRATGVPDSESRRALLKAVHLSPSSITSWARLGAATADSAAATDGRGRVSAKVGEACLSAAEKLAMFELLGVARDAGSGGGGNNVEELAARDLATALSGIAKTVLCSGTCSGGDGKGKAGTRSRAVRATSRAVHLYPGEPSSWRYLARAMSDSGPTRGDGSQDSLLRAEADYLQLLLGQNNTHDGSSTDSFPAALMAARVAARGGVDGDGGREDAIKRYKLALREQPRALVGWRELAACYELSNQHHAAAAALECGAQAAGPADSVDSSSSGKRRSVSATAAPLYLQMAAGTLMMSPGEEDAGLAAVGDAFRLGKGGAVGHVLRGLLNSGLGKDSLAAGSFAKARDAGLDPAVAALADKVSVPRAGQGGTQKDAVV</sequence>
<feature type="repeat" description="TPR" evidence="3">
    <location>
        <begin position="1127"/>
        <end position="1160"/>
    </location>
</feature>
<dbReference type="eggNOG" id="KOG1127">
    <property type="taxonomic scope" value="Eukaryota"/>
</dbReference>
<dbReference type="GO" id="GO:0055087">
    <property type="term" value="C:Ski complex"/>
    <property type="evidence" value="ECO:0007669"/>
    <property type="project" value="InterPro"/>
</dbReference>
<dbReference type="InterPro" id="IPR019734">
    <property type="entry name" value="TPR_rpt"/>
</dbReference>
<dbReference type="InterPro" id="IPR039226">
    <property type="entry name" value="Ski3/TTC37"/>
</dbReference>
<name>D7G059_ECTSI</name>
<dbReference type="SMART" id="SM00028">
    <property type="entry name" value="TPR"/>
    <property type="match status" value="7"/>
</dbReference>
<keyword evidence="5" id="KW-1185">Reference proteome</keyword>
<proteinExistence type="predicted"/>
<dbReference type="Proteomes" id="UP000002630">
    <property type="component" value="Linkage Group LG07"/>
</dbReference>
<dbReference type="Pfam" id="PF13432">
    <property type="entry name" value="TPR_16"/>
    <property type="match status" value="4"/>
</dbReference>
<keyword evidence="1" id="KW-0677">Repeat</keyword>